<keyword evidence="1 3" id="KW-0378">Hydrolase</keyword>
<dbReference type="PANTHER" id="PTHR43674:SF2">
    <property type="entry name" value="BETA-UREIDOPROPIONASE"/>
    <property type="match status" value="1"/>
</dbReference>
<dbReference type="InterPro" id="IPR003010">
    <property type="entry name" value="C-N_Hydrolase"/>
</dbReference>
<reference evidence="3 4" key="1">
    <citation type="journal article" date="2017" name="Front. Microbiol.">
        <title>Labilibaculum manganireducens gen. nov., sp. nov. and Labilibaculum filiforme sp. nov., Novel Bacteroidetes Isolated from Subsurface Sediments of the Baltic Sea.</title>
        <authorList>
            <person name="Vandieken V."/>
            <person name="Marshall I.P."/>
            <person name="Niemann H."/>
            <person name="Engelen B."/>
            <person name="Cypionka H."/>
        </authorList>
    </citation>
    <scope>NUCLEOTIDE SEQUENCE [LARGE SCALE GENOMIC DNA]</scope>
    <source>
        <strain evidence="3 4">59.16B</strain>
    </source>
</reference>
<evidence type="ECO:0000256" key="1">
    <source>
        <dbReference type="ARBA" id="ARBA00022801"/>
    </source>
</evidence>
<name>A0A2N3I295_9BACT</name>
<dbReference type="InterPro" id="IPR050345">
    <property type="entry name" value="Aliph_Amidase/BUP"/>
</dbReference>
<dbReference type="Proteomes" id="UP000233535">
    <property type="component" value="Unassembled WGS sequence"/>
</dbReference>
<keyword evidence="4" id="KW-1185">Reference proteome</keyword>
<organism evidence="3 4">
    <name type="scientific">Labilibaculum filiforme</name>
    <dbReference type="NCBI Taxonomy" id="1940526"/>
    <lineage>
        <taxon>Bacteria</taxon>
        <taxon>Pseudomonadati</taxon>
        <taxon>Bacteroidota</taxon>
        <taxon>Bacteroidia</taxon>
        <taxon>Marinilabiliales</taxon>
        <taxon>Marinifilaceae</taxon>
        <taxon>Labilibaculum</taxon>
    </lineage>
</organism>
<dbReference type="GO" id="GO:0033388">
    <property type="term" value="P:putrescine biosynthetic process from arginine"/>
    <property type="evidence" value="ECO:0007669"/>
    <property type="project" value="TreeGrafter"/>
</dbReference>
<sequence length="246" mass="27737">MKIGIVQLEPAKGNIERNIEIHIDWIKKGINHHTALIVFPELSLTGYEPELASSLATNQNDKRLDCFQKLSDENNIAIGVGLPTRNLDELNISMIIFQPLKDRITYSKQYLYPTEVSIFTARFNPIVLECETEIVAPAICYELSNKEHYEFAAENNATVYMASVLNSVNGVDSDLKKLSDIARNYKMVTFMANFIGESGGYKCAGKSTIWNDNGEMIKQLGDKEEGLIIYDTKTREVLTTTSRVDR</sequence>
<protein>
    <submittedName>
        <fullName evidence="3">Carbon-nitrogen hydrolase family protein</fullName>
    </submittedName>
</protein>
<dbReference type="OrthoDB" id="9803818at2"/>
<proteinExistence type="predicted"/>
<dbReference type="SUPFAM" id="SSF56317">
    <property type="entry name" value="Carbon-nitrogen hydrolase"/>
    <property type="match status" value="1"/>
</dbReference>
<dbReference type="RefSeq" id="WP_101260516.1">
    <property type="nucleotide sequence ID" value="NZ_MVDD01000003.1"/>
</dbReference>
<feature type="domain" description="CN hydrolase" evidence="2">
    <location>
        <begin position="1"/>
        <end position="234"/>
    </location>
</feature>
<evidence type="ECO:0000259" key="2">
    <source>
        <dbReference type="PROSITE" id="PS50263"/>
    </source>
</evidence>
<dbReference type="GO" id="GO:0050126">
    <property type="term" value="F:N-carbamoylputrescine amidase activity"/>
    <property type="evidence" value="ECO:0007669"/>
    <property type="project" value="TreeGrafter"/>
</dbReference>
<gene>
    <name evidence="3" type="ORF">BZG02_06020</name>
</gene>
<comment type="caution">
    <text evidence="3">The sequence shown here is derived from an EMBL/GenBank/DDBJ whole genome shotgun (WGS) entry which is preliminary data.</text>
</comment>
<dbReference type="CDD" id="cd07197">
    <property type="entry name" value="nitrilase"/>
    <property type="match status" value="1"/>
</dbReference>
<dbReference type="Pfam" id="PF00795">
    <property type="entry name" value="CN_hydrolase"/>
    <property type="match status" value="1"/>
</dbReference>
<dbReference type="EMBL" id="MVDD01000003">
    <property type="protein sequence ID" value="PKQ64373.1"/>
    <property type="molecule type" value="Genomic_DNA"/>
</dbReference>
<accession>A0A2N3I295</accession>
<dbReference type="Gene3D" id="3.60.110.10">
    <property type="entry name" value="Carbon-nitrogen hydrolase"/>
    <property type="match status" value="1"/>
</dbReference>
<dbReference type="PROSITE" id="PS50263">
    <property type="entry name" value="CN_HYDROLASE"/>
    <property type="match status" value="1"/>
</dbReference>
<dbReference type="InterPro" id="IPR036526">
    <property type="entry name" value="C-N_Hydrolase_sf"/>
</dbReference>
<evidence type="ECO:0000313" key="4">
    <source>
        <dbReference type="Proteomes" id="UP000233535"/>
    </source>
</evidence>
<dbReference type="PANTHER" id="PTHR43674">
    <property type="entry name" value="NITRILASE C965.09-RELATED"/>
    <property type="match status" value="1"/>
</dbReference>
<dbReference type="AlphaFoldDB" id="A0A2N3I295"/>
<evidence type="ECO:0000313" key="3">
    <source>
        <dbReference type="EMBL" id="PKQ64373.1"/>
    </source>
</evidence>